<name>A0ABS1WIU0_9FLAO</name>
<evidence type="ECO:0000313" key="2">
    <source>
        <dbReference type="EMBL" id="MBL7559026.1"/>
    </source>
</evidence>
<gene>
    <name evidence="2" type="ORF">JAO71_04345</name>
</gene>
<dbReference type="Proteomes" id="UP000605013">
    <property type="component" value="Unassembled WGS sequence"/>
</dbReference>
<sequence length="201" mass="22907">MKWLLKSISYIFHPIIMPFLAVHFYFQKSPRFIPEQLIYAKQISLFILTAVLPIMVYFLLKTLGQTKSIHLKTAKERIFPLLVNSFIIGLILYRVFPLDHIPELYYFFMGILISNTTCLLLAILKFKASIHLIATGGVVMFFIAFAIHFSININGSLALMVLITGAVASSRLYLKAHTGKELIVGLIIGLTPQLMLLKYWL</sequence>
<proteinExistence type="predicted"/>
<comment type="caution">
    <text evidence="2">The sequence shown here is derived from an EMBL/GenBank/DDBJ whole genome shotgun (WGS) entry which is preliminary data.</text>
</comment>
<reference evidence="2 3" key="1">
    <citation type="submission" date="2020-12" db="EMBL/GenBank/DDBJ databases">
        <title>Olleya sediminilitoris sp. nov., isolated from a tidal flat.</title>
        <authorList>
            <person name="Park S."/>
            <person name="Yoon J.-H."/>
        </authorList>
    </citation>
    <scope>NUCLEOTIDE SEQUENCE [LARGE SCALE GENOMIC DNA]</scope>
    <source>
        <strain evidence="2 3">YSTF-M6</strain>
    </source>
</reference>
<feature type="transmembrane region" description="Helical" evidence="1">
    <location>
        <begin position="38"/>
        <end position="60"/>
    </location>
</feature>
<dbReference type="EMBL" id="JAEMEF010000003">
    <property type="protein sequence ID" value="MBL7559026.1"/>
    <property type="molecule type" value="Genomic_DNA"/>
</dbReference>
<evidence type="ECO:0000313" key="3">
    <source>
        <dbReference type="Proteomes" id="UP000605013"/>
    </source>
</evidence>
<evidence type="ECO:0000256" key="1">
    <source>
        <dbReference type="SAM" id="Phobius"/>
    </source>
</evidence>
<feature type="transmembrane region" description="Helical" evidence="1">
    <location>
        <begin position="181"/>
        <end position="200"/>
    </location>
</feature>
<feature type="transmembrane region" description="Helical" evidence="1">
    <location>
        <begin position="104"/>
        <end position="124"/>
    </location>
</feature>
<evidence type="ECO:0008006" key="4">
    <source>
        <dbReference type="Google" id="ProtNLM"/>
    </source>
</evidence>
<dbReference type="RefSeq" id="WP_202999181.1">
    <property type="nucleotide sequence ID" value="NZ_JAEMEF010000003.1"/>
</dbReference>
<keyword evidence="1" id="KW-0472">Membrane</keyword>
<feature type="transmembrane region" description="Helical" evidence="1">
    <location>
        <begin position="81"/>
        <end position="98"/>
    </location>
</feature>
<protein>
    <recommendedName>
        <fullName evidence="4">Transmembrane protein</fullName>
    </recommendedName>
</protein>
<keyword evidence="3" id="KW-1185">Reference proteome</keyword>
<feature type="transmembrane region" description="Helical" evidence="1">
    <location>
        <begin position="157"/>
        <end position="174"/>
    </location>
</feature>
<keyword evidence="1" id="KW-0812">Transmembrane</keyword>
<keyword evidence="1" id="KW-1133">Transmembrane helix</keyword>
<feature type="transmembrane region" description="Helical" evidence="1">
    <location>
        <begin position="131"/>
        <end position="151"/>
    </location>
</feature>
<organism evidence="2 3">
    <name type="scientific">Olleya sediminilitoris</name>
    <dbReference type="NCBI Taxonomy" id="2795739"/>
    <lineage>
        <taxon>Bacteria</taxon>
        <taxon>Pseudomonadati</taxon>
        <taxon>Bacteroidota</taxon>
        <taxon>Flavobacteriia</taxon>
        <taxon>Flavobacteriales</taxon>
        <taxon>Flavobacteriaceae</taxon>
    </lineage>
</organism>
<feature type="transmembrane region" description="Helical" evidence="1">
    <location>
        <begin position="7"/>
        <end position="26"/>
    </location>
</feature>
<accession>A0ABS1WIU0</accession>